<dbReference type="InterPro" id="IPR014031">
    <property type="entry name" value="Ketoacyl_synth_C"/>
</dbReference>
<dbReference type="FunFam" id="1.10.1200.10:FF:000007">
    <property type="entry name" value="Probable polyketide synthase pks17"/>
    <property type="match status" value="1"/>
</dbReference>
<evidence type="ECO:0000259" key="10">
    <source>
        <dbReference type="PROSITE" id="PS52019"/>
    </source>
</evidence>
<evidence type="ECO:0000256" key="4">
    <source>
        <dbReference type="ARBA" id="ARBA00022737"/>
    </source>
</evidence>
<dbReference type="InterPro" id="IPR036291">
    <property type="entry name" value="NAD(P)-bd_dom_sf"/>
</dbReference>
<keyword evidence="5" id="KW-0511">Multifunctional enzyme</keyword>
<dbReference type="SMART" id="SM00825">
    <property type="entry name" value="PKS_KS"/>
    <property type="match status" value="1"/>
</dbReference>
<dbReference type="RefSeq" id="WP_003070830.1">
    <property type="nucleotide sequence ID" value="NZ_AOUO01000124.1"/>
</dbReference>
<dbReference type="Pfam" id="PF16197">
    <property type="entry name" value="KAsynt_C_assoc"/>
    <property type="match status" value="1"/>
</dbReference>
<protein>
    <submittedName>
        <fullName evidence="11">Beta-ketoacyl synthase</fullName>
    </submittedName>
</protein>
<evidence type="ECO:0000259" key="9">
    <source>
        <dbReference type="PROSITE" id="PS52004"/>
    </source>
</evidence>
<name>R1GBG3_9PSEU</name>
<sequence length="1764" mass="182962">MTTSEDRLRTYLKQAANDLLASRRRVRELEDREAEPIAIIGMACRFPGGVTSPEQLWDLVSGGGDAVSAFPDDRGWDLDRLFDPDPDRAGTSYVREGGFLADAAGFDAGFFGISPREALAMDPQQRLLLETSWEAVERAGIDPLSLRGTDVGVFAGLFSQEYGSRVRGARDDVEGYLGSGSAGSVASGRVAYSLGFVGPAVTVDTACSSSLVAIHLAAQALRRGECSLALAGGVTVMASPVSFVEFSRQRGLAGDGRCKPFAGGADGTGWGEGVGLVLLERLSVARAAGHRVLGVVRGSAVNQDGASNGLTAPNGPSQRRVIRAALSSAGLSTSDVDAVEAHGTGTSLGDPIEAQALLATYGQDREEPLWLGSVKSNIGHTQGAAGVAGVIKMVEAMRRGVLPRTLHVDEPTPKVDWSAGEVRLLTEQREWPAVDRPRRAGVSSFGISGTNAHVILEQAPEPQPVAATPAEVPGGVVPLVVSGRGEAGLRAQAATLLSFVESNEIPLADVGRALVTSRAALPDRGVVLAADRAEALAGLRALAEGTPGVVTGAAVPGGLAMVFSGQGSQRAGMGRELYERFPVFRAAVDEVCAELDAVALPAVMFEDADRVLDETGWAQPGLFVFEVALFRLLESWGLAPDVVGGHSLGEVTAAFVAGVLDLPGAARLVAARASLMQALPPGGAMVSIAGATEDRVRAVLPDSGVSLAAVNGPESVVVSGELAAVTAVADYLRAAGCRVRKLRVSHAFHSELMEPMLADFREVVKQLSLREPVLPLVSNVTGEVAQPGEVSDPEYWVEHVRATVRFGAGVAALARSGVSTVLEVGPGAVLTGMGADALPADARVEFVATARKTLPEVRGVLTALAELHVRGVRVDWTACLGTGGRWPELPTYAFRHERFWLDAAPDTGDVSAAGLDAPGHPLLGAAVPLADSGGVVLTGRLSVRTHPWLADHAVSGVAVVPESVFVELAVRAGDETGCPAIGDLVLDRPLTLPGPDAVRLQVSVAEPDEPGGRRITVHARPESAGHGWTRYASGTLTPAASHPPVVERPPGARPLDVSEYDDGTPFRGLTAAWSHQGEIHAEVTSPVPADAGFGLHPALLDAARQAIALTGEPPQLAAAWTGVTLHATGATTLLVHVAPVGPATFSLTATDPAGAPVLTVESIALRPFGADELAAPRAGESLYRVGWLPADAAPDGETALTVVGSPHLAGRLASAGISVEASPDGLVLAEIEAADVPTATREALRLCQEWLAERRPATARLVIVTRDPADSGDAGDAASPGGAAARAVVRCAQWEHPGRFLLATLDDDPRSLRALPAALRTGEPEVAVRGGAPLVPRLVRAGAGSGGARPLDPAGTVLITEGTGTLGRALARHLVAEHGVRHLLLLGRSGPAEESAAEPEADVRIAECDPGDREALGRLLSGIPAEHPLTAVFHLAATPDDRALAELAPERLAAVLKSEVDQVANLHELTRDLAAFVCFSSAAGLVGEPGRGAAGAAGACVEALVRQRRAQGQPALSLAWPQPGNGIRPLSEAKMLQLLDAALDHGDPVLMPAELDFAELRARSAAEPVPALLRALVRPARRAAQASAATRGALADRLRGLPPADRHRELLELVRTEAAAVLGHAPGDAVPADRAFTELGFDSLTAVQLRNRLTAHTGVPLPTTLLFDHPNPATLARLLQAELFEAADDVPPVVAELDRVAECLADVPRGSGLESEITARLQAMLSRWKERTDPGTGPELPAASAADLFAFIDNQLGRGKTGER</sequence>
<evidence type="ECO:0000256" key="6">
    <source>
        <dbReference type="ARBA" id="ARBA00023315"/>
    </source>
</evidence>
<feature type="region of interest" description="C-terminal hotdog fold" evidence="7">
    <location>
        <begin position="1046"/>
        <end position="1191"/>
    </location>
</feature>
<evidence type="ECO:0000259" key="8">
    <source>
        <dbReference type="PROSITE" id="PS50075"/>
    </source>
</evidence>
<dbReference type="InterPro" id="IPR036736">
    <property type="entry name" value="ACP-like_sf"/>
</dbReference>
<dbReference type="SUPFAM" id="SSF47336">
    <property type="entry name" value="ACP-like"/>
    <property type="match status" value="1"/>
</dbReference>
<dbReference type="GO" id="GO:0004312">
    <property type="term" value="F:fatty acid synthase activity"/>
    <property type="evidence" value="ECO:0007669"/>
    <property type="project" value="TreeGrafter"/>
</dbReference>
<dbReference type="Gene3D" id="1.10.1200.10">
    <property type="entry name" value="ACP-like"/>
    <property type="match status" value="1"/>
</dbReference>
<dbReference type="SUPFAM" id="SSF55048">
    <property type="entry name" value="Probable ACP-binding domain of malonyl-CoA ACP transacylase"/>
    <property type="match status" value="1"/>
</dbReference>
<dbReference type="SUPFAM" id="SSF53901">
    <property type="entry name" value="Thiolase-like"/>
    <property type="match status" value="1"/>
</dbReference>
<dbReference type="Proteomes" id="UP000014139">
    <property type="component" value="Unassembled WGS sequence"/>
</dbReference>
<dbReference type="PROSITE" id="PS50075">
    <property type="entry name" value="CARRIER"/>
    <property type="match status" value="1"/>
</dbReference>
<dbReference type="InterPro" id="IPR016035">
    <property type="entry name" value="Acyl_Trfase/lysoPLipase"/>
</dbReference>
<dbReference type="PANTHER" id="PTHR43775:SF51">
    <property type="entry name" value="INACTIVE PHENOLPHTHIOCEROL SYNTHESIS POLYKETIDE SYNTHASE TYPE I PKS1-RELATED"/>
    <property type="match status" value="1"/>
</dbReference>
<feature type="region of interest" description="N-terminal hotdog fold" evidence="7">
    <location>
        <begin position="920"/>
        <end position="1036"/>
    </location>
</feature>
<dbReference type="SMART" id="SM01294">
    <property type="entry name" value="PKS_PP_betabranch"/>
    <property type="match status" value="1"/>
</dbReference>
<feature type="active site" description="Proton acceptor; for dehydratase activity" evidence="7">
    <location>
        <position position="952"/>
    </location>
</feature>
<evidence type="ECO:0000256" key="7">
    <source>
        <dbReference type="PROSITE-ProRule" id="PRU01363"/>
    </source>
</evidence>
<dbReference type="OrthoDB" id="9778690at2"/>
<dbReference type="Pfam" id="PF00550">
    <property type="entry name" value="PP-binding"/>
    <property type="match status" value="1"/>
</dbReference>
<organism evidence="11 12">
    <name type="scientific">Amycolatopsis vancoresmycina DSM 44592</name>
    <dbReference type="NCBI Taxonomy" id="1292037"/>
    <lineage>
        <taxon>Bacteria</taxon>
        <taxon>Bacillati</taxon>
        <taxon>Actinomycetota</taxon>
        <taxon>Actinomycetes</taxon>
        <taxon>Pseudonocardiales</taxon>
        <taxon>Pseudonocardiaceae</taxon>
        <taxon>Amycolatopsis</taxon>
    </lineage>
</organism>
<dbReference type="FunFam" id="3.40.47.10:FF:000019">
    <property type="entry name" value="Polyketide synthase type I"/>
    <property type="match status" value="1"/>
</dbReference>
<dbReference type="InterPro" id="IPR020806">
    <property type="entry name" value="PKS_PP-bd"/>
</dbReference>
<dbReference type="SMART" id="SM00827">
    <property type="entry name" value="PKS_AT"/>
    <property type="match status" value="1"/>
</dbReference>
<dbReference type="InterPro" id="IPR049552">
    <property type="entry name" value="PKS_DH_N"/>
</dbReference>
<dbReference type="Gene3D" id="3.40.47.10">
    <property type="match status" value="1"/>
</dbReference>
<dbReference type="InterPro" id="IPR018201">
    <property type="entry name" value="Ketoacyl_synth_AS"/>
</dbReference>
<gene>
    <name evidence="11" type="ORF">H480_10080</name>
</gene>
<keyword evidence="2" id="KW-0597">Phosphoprotein</keyword>
<dbReference type="InterPro" id="IPR009081">
    <property type="entry name" value="PP-bd_ACP"/>
</dbReference>
<dbReference type="PROSITE" id="PS52019">
    <property type="entry name" value="PKS_MFAS_DH"/>
    <property type="match status" value="1"/>
</dbReference>
<dbReference type="Pfam" id="PF00109">
    <property type="entry name" value="ketoacyl-synt"/>
    <property type="match status" value="1"/>
</dbReference>
<dbReference type="InterPro" id="IPR001227">
    <property type="entry name" value="Ac_transferase_dom_sf"/>
</dbReference>
<dbReference type="InterPro" id="IPR014030">
    <property type="entry name" value="Ketoacyl_synth_N"/>
</dbReference>
<dbReference type="InterPro" id="IPR006162">
    <property type="entry name" value="Ppantetheine_attach_site"/>
</dbReference>
<comment type="caution">
    <text evidence="11">The sequence shown here is derived from an EMBL/GenBank/DDBJ whole genome shotgun (WGS) entry which is preliminary data.</text>
</comment>
<dbReference type="InterPro" id="IPR057326">
    <property type="entry name" value="KR_dom"/>
</dbReference>
<dbReference type="Pfam" id="PF00698">
    <property type="entry name" value="Acyl_transf_1"/>
    <property type="match status" value="1"/>
</dbReference>
<dbReference type="InterPro" id="IPR032821">
    <property type="entry name" value="PKS_assoc"/>
</dbReference>
<dbReference type="InterPro" id="IPR020841">
    <property type="entry name" value="PKS_Beta-ketoAc_synthase_dom"/>
</dbReference>
<dbReference type="GO" id="GO:0006633">
    <property type="term" value="P:fatty acid biosynthetic process"/>
    <property type="evidence" value="ECO:0007669"/>
    <property type="project" value="InterPro"/>
</dbReference>
<dbReference type="SUPFAM" id="SSF51735">
    <property type="entry name" value="NAD(P)-binding Rossmann-fold domains"/>
    <property type="match status" value="2"/>
</dbReference>
<dbReference type="Gene3D" id="3.40.366.10">
    <property type="entry name" value="Malonyl-Coenzyme A Acyl Carrier Protein, domain 2"/>
    <property type="match status" value="1"/>
</dbReference>
<feature type="active site" description="Proton donor; for dehydratase activity" evidence="7">
    <location>
        <position position="1101"/>
    </location>
</feature>
<dbReference type="InterPro" id="IPR020807">
    <property type="entry name" value="PKS_DH"/>
</dbReference>
<feature type="domain" description="Ketosynthase family 3 (KS3)" evidence="9">
    <location>
        <begin position="34"/>
        <end position="458"/>
    </location>
</feature>
<dbReference type="CDD" id="cd00833">
    <property type="entry name" value="PKS"/>
    <property type="match status" value="1"/>
</dbReference>
<evidence type="ECO:0000256" key="2">
    <source>
        <dbReference type="ARBA" id="ARBA00022553"/>
    </source>
</evidence>
<dbReference type="InterPro" id="IPR049900">
    <property type="entry name" value="PKS_mFAS_DH"/>
</dbReference>
<dbReference type="PANTHER" id="PTHR43775">
    <property type="entry name" value="FATTY ACID SYNTHASE"/>
    <property type="match status" value="1"/>
</dbReference>
<accession>R1GBG3</accession>
<evidence type="ECO:0000256" key="3">
    <source>
        <dbReference type="ARBA" id="ARBA00022679"/>
    </source>
</evidence>
<dbReference type="Pfam" id="PF02801">
    <property type="entry name" value="Ketoacyl-synt_C"/>
    <property type="match status" value="1"/>
</dbReference>
<dbReference type="InterPro" id="IPR055123">
    <property type="entry name" value="SpnB-like_Rossmann"/>
</dbReference>
<evidence type="ECO:0000313" key="11">
    <source>
        <dbReference type="EMBL" id="EOD68678.1"/>
    </source>
</evidence>
<evidence type="ECO:0000256" key="1">
    <source>
        <dbReference type="ARBA" id="ARBA00022450"/>
    </source>
</evidence>
<dbReference type="EMBL" id="AOUO01000124">
    <property type="protein sequence ID" value="EOD68678.1"/>
    <property type="molecule type" value="Genomic_DNA"/>
</dbReference>
<dbReference type="CDD" id="cd08956">
    <property type="entry name" value="KR_3_FAS_SDR_x"/>
    <property type="match status" value="1"/>
</dbReference>
<dbReference type="InterPro" id="IPR016036">
    <property type="entry name" value="Malonyl_transacylase_ACP-bd"/>
</dbReference>
<dbReference type="InterPro" id="IPR013968">
    <property type="entry name" value="PKS_KR"/>
</dbReference>
<reference evidence="11 12" key="1">
    <citation type="submission" date="2013-02" db="EMBL/GenBank/DDBJ databases">
        <title>Draft genome sequence of Amycolatopsis vancoresmycina strain DSM 44592T.</title>
        <authorList>
            <person name="Kumar S."/>
            <person name="Kaur N."/>
            <person name="Kaur C."/>
            <person name="Raghava G.P.S."/>
            <person name="Mayilraj S."/>
        </authorList>
    </citation>
    <scope>NUCLEOTIDE SEQUENCE [LARGE SCALE GENOMIC DNA]</scope>
    <source>
        <strain evidence="11 12">DSM 44592</strain>
    </source>
</reference>
<dbReference type="InterPro" id="IPR016039">
    <property type="entry name" value="Thiolase-like"/>
</dbReference>
<dbReference type="GO" id="GO:0031177">
    <property type="term" value="F:phosphopantetheine binding"/>
    <property type="evidence" value="ECO:0007669"/>
    <property type="project" value="InterPro"/>
</dbReference>
<dbReference type="Pfam" id="PF08659">
    <property type="entry name" value="KR"/>
    <property type="match status" value="1"/>
</dbReference>
<keyword evidence="1" id="KW-0596">Phosphopantetheine</keyword>
<feature type="domain" description="PKS/mFAS DH" evidence="10">
    <location>
        <begin position="920"/>
        <end position="1191"/>
    </location>
</feature>
<dbReference type="Pfam" id="PF22953">
    <property type="entry name" value="SpnB_Rossmann"/>
    <property type="match status" value="1"/>
</dbReference>
<dbReference type="InterPro" id="IPR049551">
    <property type="entry name" value="PKS_DH_C"/>
</dbReference>
<dbReference type="SMART" id="SM00822">
    <property type="entry name" value="PKS_KR"/>
    <property type="match status" value="1"/>
</dbReference>
<dbReference type="InterPro" id="IPR014043">
    <property type="entry name" value="Acyl_transferase_dom"/>
</dbReference>
<evidence type="ECO:0000256" key="5">
    <source>
        <dbReference type="ARBA" id="ARBA00023268"/>
    </source>
</evidence>
<dbReference type="eggNOG" id="COG3321">
    <property type="taxonomic scope" value="Bacteria"/>
</dbReference>
<dbReference type="PROSITE" id="PS00012">
    <property type="entry name" value="PHOSPHOPANTETHEINE"/>
    <property type="match status" value="1"/>
</dbReference>
<dbReference type="Gene3D" id="3.40.50.720">
    <property type="entry name" value="NAD(P)-binding Rossmann-like Domain"/>
    <property type="match status" value="1"/>
</dbReference>
<dbReference type="PROSITE" id="PS00606">
    <property type="entry name" value="KS3_1"/>
    <property type="match status" value="1"/>
</dbReference>
<dbReference type="Gene3D" id="3.30.70.3290">
    <property type="match status" value="1"/>
</dbReference>
<dbReference type="SUPFAM" id="SSF52151">
    <property type="entry name" value="FabD/lysophospholipase-like"/>
    <property type="match status" value="1"/>
</dbReference>
<dbReference type="GO" id="GO:0004315">
    <property type="term" value="F:3-oxoacyl-[acyl-carrier-protein] synthase activity"/>
    <property type="evidence" value="ECO:0007669"/>
    <property type="project" value="InterPro"/>
</dbReference>
<keyword evidence="6" id="KW-0012">Acyltransferase</keyword>
<dbReference type="SMART" id="SM00826">
    <property type="entry name" value="PKS_DH"/>
    <property type="match status" value="1"/>
</dbReference>
<keyword evidence="12" id="KW-1185">Reference proteome</keyword>
<dbReference type="InterPro" id="IPR050091">
    <property type="entry name" value="PKS_NRPS_Biosynth_Enz"/>
</dbReference>
<keyword evidence="4" id="KW-0677">Repeat</keyword>
<dbReference type="InterPro" id="IPR042104">
    <property type="entry name" value="PKS_dehydratase_sf"/>
</dbReference>
<feature type="domain" description="Carrier" evidence="8">
    <location>
        <begin position="1608"/>
        <end position="1683"/>
    </location>
</feature>
<dbReference type="Gene3D" id="3.10.129.110">
    <property type="entry name" value="Polyketide synthase dehydratase"/>
    <property type="match status" value="1"/>
</dbReference>
<dbReference type="PROSITE" id="PS52004">
    <property type="entry name" value="KS3_2"/>
    <property type="match status" value="1"/>
</dbReference>
<dbReference type="Pfam" id="PF21089">
    <property type="entry name" value="PKS_DH_N"/>
    <property type="match status" value="1"/>
</dbReference>
<dbReference type="SMART" id="SM00823">
    <property type="entry name" value="PKS_PP"/>
    <property type="match status" value="1"/>
</dbReference>
<evidence type="ECO:0000313" key="12">
    <source>
        <dbReference type="Proteomes" id="UP000014139"/>
    </source>
</evidence>
<dbReference type="Pfam" id="PF14765">
    <property type="entry name" value="PS-DH"/>
    <property type="match status" value="1"/>
</dbReference>
<proteinExistence type="predicted"/>
<keyword evidence="3" id="KW-0808">Transferase</keyword>
<dbReference type="PATRIC" id="fig|1292037.4.peg.1933"/>